<sequence length="527" mass="61181">MSSSLSYDSNPFLHANIFSRFFHSWVTPLLKKSHKNGVLHLNDLYDLPAHLHSTELTDKLEKNWFDEVKRCSNNPSLIRVTLRTVGWKPVAYGILAFLNGLLQIIQPLIVTVLMRFFEPCSSMPSWQAWLLALATIVAALSSSLVNNEYIYKIDIYAMQIFIAYTGLIYRKVLRLSLYSMNSITSGEITNLLVNDANQIQRVAIFFNDMLFAPIQVILVIFVFWYFVKYIAFIAIGYTVFLLLIQPLYSRMFVSIRTKILQITDERLKIMSEIIKSMRIVKMYCWERAFIQKICLIRKREIIQYTYYAVCKCIQDIFSNNYTTLIFLMMYGTMWSLDIRLDTRFFAISSCLLGFMRIYCINYFSYAIRDISNYLVARKRIEVFLLLNECERDIRLLSSSNEIEIINNITTQVVQVICNLKEAQWEKNGVFKLQNIVFDAHPGDLICIIGAVGSGKSSLLQTLTGEIGFFEGKVRLHGSFCYVPQEAWIFSSTIKNNILFGKEYNHKLFQRVIEATALDIVCRFNNDI</sequence>
<feature type="domain" description="ABC transmembrane type-1" evidence="10">
    <location>
        <begin position="94"/>
        <end position="331"/>
    </location>
</feature>
<dbReference type="InterPro" id="IPR003439">
    <property type="entry name" value="ABC_transporter-like_ATP-bd"/>
</dbReference>
<comment type="caution">
    <text evidence="11">The sequence shown here is derived from an EMBL/GenBank/DDBJ whole genome shotgun (WGS) entry which is preliminary data.</text>
</comment>
<keyword evidence="4 9" id="KW-0812">Transmembrane</keyword>
<evidence type="ECO:0000256" key="7">
    <source>
        <dbReference type="ARBA" id="ARBA00022989"/>
    </source>
</evidence>
<feature type="transmembrane region" description="Helical" evidence="9">
    <location>
        <begin position="90"/>
        <end position="114"/>
    </location>
</feature>
<protein>
    <recommendedName>
        <fullName evidence="10">ABC transmembrane type-1 domain-containing protein</fullName>
    </recommendedName>
</protein>
<dbReference type="InterPro" id="IPR036640">
    <property type="entry name" value="ABC1_TM_sf"/>
</dbReference>
<feature type="transmembrane region" description="Helical" evidence="9">
    <location>
        <begin position="126"/>
        <end position="144"/>
    </location>
</feature>
<dbReference type="SUPFAM" id="SSF90123">
    <property type="entry name" value="ABC transporter transmembrane region"/>
    <property type="match status" value="1"/>
</dbReference>
<evidence type="ECO:0000313" key="11">
    <source>
        <dbReference type="EMBL" id="CAF0805216.1"/>
    </source>
</evidence>
<evidence type="ECO:0000313" key="12">
    <source>
        <dbReference type="Proteomes" id="UP000663891"/>
    </source>
</evidence>
<evidence type="ECO:0000256" key="4">
    <source>
        <dbReference type="ARBA" id="ARBA00022692"/>
    </source>
</evidence>
<dbReference type="GO" id="GO:0140359">
    <property type="term" value="F:ABC-type transporter activity"/>
    <property type="evidence" value="ECO:0007669"/>
    <property type="project" value="InterPro"/>
</dbReference>
<keyword evidence="8 9" id="KW-0472">Membrane</keyword>
<dbReference type="Pfam" id="PF00664">
    <property type="entry name" value="ABC_membrane"/>
    <property type="match status" value="1"/>
</dbReference>
<feature type="transmembrane region" description="Helical" evidence="9">
    <location>
        <begin position="321"/>
        <end position="338"/>
    </location>
</feature>
<dbReference type="AlphaFoldDB" id="A0A813T9F3"/>
<organism evidence="11 12">
    <name type="scientific">Adineta steineri</name>
    <dbReference type="NCBI Taxonomy" id="433720"/>
    <lineage>
        <taxon>Eukaryota</taxon>
        <taxon>Metazoa</taxon>
        <taxon>Spiralia</taxon>
        <taxon>Gnathifera</taxon>
        <taxon>Rotifera</taxon>
        <taxon>Eurotatoria</taxon>
        <taxon>Bdelloidea</taxon>
        <taxon>Adinetida</taxon>
        <taxon>Adinetidae</taxon>
        <taxon>Adineta</taxon>
    </lineage>
</organism>
<evidence type="ECO:0000259" key="10">
    <source>
        <dbReference type="PROSITE" id="PS50929"/>
    </source>
</evidence>
<dbReference type="PANTHER" id="PTHR24223:SF456">
    <property type="entry name" value="MULTIDRUG RESISTANCE-ASSOCIATED PROTEIN LETHAL(2)03659"/>
    <property type="match status" value="1"/>
</dbReference>
<evidence type="ECO:0000256" key="1">
    <source>
        <dbReference type="ARBA" id="ARBA00004141"/>
    </source>
</evidence>
<proteinExistence type="inferred from homology"/>
<keyword evidence="5" id="KW-0547">Nucleotide-binding</keyword>
<dbReference type="GO" id="GO:0016020">
    <property type="term" value="C:membrane"/>
    <property type="evidence" value="ECO:0007669"/>
    <property type="project" value="UniProtKB-SubCell"/>
</dbReference>
<evidence type="ECO:0000256" key="2">
    <source>
        <dbReference type="ARBA" id="ARBA00009726"/>
    </source>
</evidence>
<comment type="subcellular location">
    <subcellularLocation>
        <location evidence="1">Membrane</location>
        <topology evidence="1">Multi-pass membrane protein</topology>
    </subcellularLocation>
</comment>
<accession>A0A813T9F3</accession>
<dbReference type="OrthoDB" id="6500128at2759"/>
<dbReference type="CDD" id="cd18579">
    <property type="entry name" value="ABC_6TM_ABCC_D1"/>
    <property type="match status" value="1"/>
</dbReference>
<reference evidence="11" key="1">
    <citation type="submission" date="2021-02" db="EMBL/GenBank/DDBJ databases">
        <authorList>
            <person name="Nowell W R."/>
        </authorList>
    </citation>
    <scope>NUCLEOTIDE SEQUENCE</scope>
</reference>
<evidence type="ECO:0000256" key="5">
    <source>
        <dbReference type="ARBA" id="ARBA00022741"/>
    </source>
</evidence>
<dbReference type="SUPFAM" id="SSF52540">
    <property type="entry name" value="P-loop containing nucleoside triphosphate hydrolases"/>
    <property type="match status" value="1"/>
</dbReference>
<dbReference type="PANTHER" id="PTHR24223">
    <property type="entry name" value="ATP-BINDING CASSETTE SUB-FAMILY C"/>
    <property type="match status" value="1"/>
</dbReference>
<dbReference type="Proteomes" id="UP000663891">
    <property type="component" value="Unassembled WGS sequence"/>
</dbReference>
<evidence type="ECO:0000256" key="9">
    <source>
        <dbReference type="SAM" id="Phobius"/>
    </source>
</evidence>
<dbReference type="InterPro" id="IPR027417">
    <property type="entry name" value="P-loop_NTPase"/>
</dbReference>
<keyword evidence="7 9" id="KW-1133">Transmembrane helix</keyword>
<dbReference type="InterPro" id="IPR044746">
    <property type="entry name" value="ABCC_6TM_D1"/>
</dbReference>
<dbReference type="Pfam" id="PF00005">
    <property type="entry name" value="ABC_tran"/>
    <property type="match status" value="1"/>
</dbReference>
<dbReference type="GO" id="GO:0016887">
    <property type="term" value="F:ATP hydrolysis activity"/>
    <property type="evidence" value="ECO:0007669"/>
    <property type="project" value="InterPro"/>
</dbReference>
<name>A0A813T9F3_9BILA</name>
<keyword evidence="3" id="KW-0813">Transport</keyword>
<dbReference type="InterPro" id="IPR050173">
    <property type="entry name" value="ABC_transporter_C-like"/>
</dbReference>
<dbReference type="Gene3D" id="1.20.1560.10">
    <property type="entry name" value="ABC transporter type 1, transmembrane domain"/>
    <property type="match status" value="1"/>
</dbReference>
<dbReference type="Gene3D" id="3.40.50.300">
    <property type="entry name" value="P-loop containing nucleotide triphosphate hydrolases"/>
    <property type="match status" value="1"/>
</dbReference>
<feature type="transmembrane region" description="Helical" evidence="9">
    <location>
        <begin position="344"/>
        <end position="363"/>
    </location>
</feature>
<feature type="transmembrane region" description="Helical" evidence="9">
    <location>
        <begin position="229"/>
        <end position="248"/>
    </location>
</feature>
<evidence type="ECO:0000256" key="6">
    <source>
        <dbReference type="ARBA" id="ARBA00022840"/>
    </source>
</evidence>
<evidence type="ECO:0000256" key="8">
    <source>
        <dbReference type="ARBA" id="ARBA00023136"/>
    </source>
</evidence>
<dbReference type="EMBL" id="CAJNON010000023">
    <property type="protein sequence ID" value="CAF0805216.1"/>
    <property type="molecule type" value="Genomic_DNA"/>
</dbReference>
<dbReference type="GO" id="GO:0005524">
    <property type="term" value="F:ATP binding"/>
    <property type="evidence" value="ECO:0007669"/>
    <property type="project" value="UniProtKB-KW"/>
</dbReference>
<feature type="transmembrane region" description="Helical" evidence="9">
    <location>
        <begin position="202"/>
        <end position="223"/>
    </location>
</feature>
<evidence type="ECO:0000256" key="3">
    <source>
        <dbReference type="ARBA" id="ARBA00022448"/>
    </source>
</evidence>
<gene>
    <name evidence="11" type="ORF">VCS650_LOCUS4241</name>
</gene>
<dbReference type="InterPro" id="IPR011527">
    <property type="entry name" value="ABC1_TM_dom"/>
</dbReference>
<dbReference type="PROSITE" id="PS50929">
    <property type="entry name" value="ABC_TM1F"/>
    <property type="match status" value="1"/>
</dbReference>
<comment type="similarity">
    <text evidence="2">Belongs to the ABC transporter superfamily. ABCC family. Conjugate transporter (TC 3.A.1.208) subfamily.</text>
</comment>
<keyword evidence="6" id="KW-0067">ATP-binding</keyword>